<dbReference type="InterPro" id="IPR001878">
    <property type="entry name" value="Znf_CCHC"/>
</dbReference>
<dbReference type="PROSITE" id="PS50158">
    <property type="entry name" value="ZF_CCHC"/>
    <property type="match status" value="1"/>
</dbReference>
<dbReference type="Pfam" id="PF14111">
    <property type="entry name" value="DUF4283"/>
    <property type="match status" value="1"/>
</dbReference>
<evidence type="ECO:0000259" key="3">
    <source>
        <dbReference type="PROSITE" id="PS50158"/>
    </source>
</evidence>
<evidence type="ECO:0000256" key="1">
    <source>
        <dbReference type="PROSITE-ProRule" id="PRU00047"/>
    </source>
</evidence>
<dbReference type="EMBL" id="JAUJYO010000010">
    <property type="protein sequence ID" value="KAK1307284.1"/>
    <property type="molecule type" value="Genomic_DNA"/>
</dbReference>
<feature type="region of interest" description="Disordered" evidence="2">
    <location>
        <begin position="156"/>
        <end position="285"/>
    </location>
</feature>
<dbReference type="GO" id="GO:0008270">
    <property type="term" value="F:zinc ion binding"/>
    <property type="evidence" value="ECO:0007669"/>
    <property type="project" value="UniProtKB-KW"/>
</dbReference>
<keyword evidence="1" id="KW-0479">Metal-binding</keyword>
<keyword evidence="1" id="KW-0863">Zinc-finger</keyword>
<reference evidence="4" key="1">
    <citation type="journal article" date="2023" name="Nat. Commun.">
        <title>Diploid and tetraploid genomes of Acorus and the evolution of monocots.</title>
        <authorList>
            <person name="Ma L."/>
            <person name="Liu K.W."/>
            <person name="Li Z."/>
            <person name="Hsiao Y.Y."/>
            <person name="Qi Y."/>
            <person name="Fu T."/>
            <person name="Tang G.D."/>
            <person name="Zhang D."/>
            <person name="Sun W.H."/>
            <person name="Liu D.K."/>
            <person name="Li Y."/>
            <person name="Chen G.Z."/>
            <person name="Liu X.D."/>
            <person name="Liao X.Y."/>
            <person name="Jiang Y.T."/>
            <person name="Yu X."/>
            <person name="Hao Y."/>
            <person name="Huang J."/>
            <person name="Zhao X.W."/>
            <person name="Ke S."/>
            <person name="Chen Y.Y."/>
            <person name="Wu W.L."/>
            <person name="Hsu J.L."/>
            <person name="Lin Y.F."/>
            <person name="Huang M.D."/>
            <person name="Li C.Y."/>
            <person name="Huang L."/>
            <person name="Wang Z.W."/>
            <person name="Zhao X."/>
            <person name="Zhong W.Y."/>
            <person name="Peng D.H."/>
            <person name="Ahmad S."/>
            <person name="Lan S."/>
            <person name="Zhang J.S."/>
            <person name="Tsai W.C."/>
            <person name="Van de Peer Y."/>
            <person name="Liu Z.J."/>
        </authorList>
    </citation>
    <scope>NUCLEOTIDE SEQUENCE</scope>
    <source>
        <strain evidence="4">CP</strain>
    </source>
</reference>
<dbReference type="GO" id="GO:0003676">
    <property type="term" value="F:nucleic acid binding"/>
    <property type="evidence" value="ECO:0007669"/>
    <property type="project" value="InterPro"/>
</dbReference>
<dbReference type="InterPro" id="IPR040256">
    <property type="entry name" value="At4g02000-like"/>
</dbReference>
<keyword evidence="1" id="KW-0862">Zinc</keyword>
<evidence type="ECO:0000256" key="2">
    <source>
        <dbReference type="SAM" id="MobiDB-lite"/>
    </source>
</evidence>
<proteinExistence type="predicted"/>
<dbReference type="PANTHER" id="PTHR31286:SF99">
    <property type="entry name" value="DUF4283 DOMAIN-CONTAINING PROTEIN"/>
    <property type="match status" value="1"/>
</dbReference>
<evidence type="ECO:0000313" key="5">
    <source>
        <dbReference type="Proteomes" id="UP001180020"/>
    </source>
</evidence>
<accession>A0AAV9E2L8</accession>
<sequence length="285" mass="31382">MGDLANGFYVFKFSSEADMLIVLSGGPWIIQDHLLSLQRWKNDFDPTTATFEITPIWIRSPNLPLDYWDGLTLAEMASAAGTPIKVETTVEDIGRCRYARALVEVDLRLPLCPGIRIGQQQRWQPFIYERIPHVCQRCGRIDHIANNCPIKLGSSTQQLSQQTMDEDGPWQVVPPRRRHSRNNKGTYSDAPARQNTSVKAPTKKTSSPTPNRGSPKTDAASIETFTPVADKGQPAPLFHPATGLSTSRLSGPRPRSSPIVIPPAAQTPIQKPSNLTSPAPPKNSS</sequence>
<protein>
    <recommendedName>
        <fullName evidence="3">CCHC-type domain-containing protein</fullName>
    </recommendedName>
</protein>
<name>A0AAV9E2L8_ACOCL</name>
<dbReference type="Proteomes" id="UP001180020">
    <property type="component" value="Unassembled WGS sequence"/>
</dbReference>
<feature type="compositionally biased region" description="Polar residues" evidence="2">
    <location>
        <begin position="193"/>
        <end position="214"/>
    </location>
</feature>
<gene>
    <name evidence="4" type="ORF">QJS10_CPA10g01431</name>
</gene>
<feature type="domain" description="CCHC-type" evidence="3">
    <location>
        <begin position="135"/>
        <end position="149"/>
    </location>
</feature>
<reference evidence="4" key="2">
    <citation type="submission" date="2023-06" db="EMBL/GenBank/DDBJ databases">
        <authorList>
            <person name="Ma L."/>
            <person name="Liu K.-W."/>
            <person name="Li Z."/>
            <person name="Hsiao Y.-Y."/>
            <person name="Qi Y."/>
            <person name="Fu T."/>
            <person name="Tang G."/>
            <person name="Zhang D."/>
            <person name="Sun W.-H."/>
            <person name="Liu D.-K."/>
            <person name="Li Y."/>
            <person name="Chen G.-Z."/>
            <person name="Liu X.-D."/>
            <person name="Liao X.-Y."/>
            <person name="Jiang Y.-T."/>
            <person name="Yu X."/>
            <person name="Hao Y."/>
            <person name="Huang J."/>
            <person name="Zhao X.-W."/>
            <person name="Ke S."/>
            <person name="Chen Y.-Y."/>
            <person name="Wu W.-L."/>
            <person name="Hsu J.-L."/>
            <person name="Lin Y.-F."/>
            <person name="Huang M.-D."/>
            <person name="Li C.-Y."/>
            <person name="Huang L."/>
            <person name="Wang Z.-W."/>
            <person name="Zhao X."/>
            <person name="Zhong W.-Y."/>
            <person name="Peng D.-H."/>
            <person name="Ahmad S."/>
            <person name="Lan S."/>
            <person name="Zhang J.-S."/>
            <person name="Tsai W.-C."/>
            <person name="Van De Peer Y."/>
            <person name="Liu Z.-J."/>
        </authorList>
    </citation>
    <scope>NUCLEOTIDE SEQUENCE</scope>
    <source>
        <strain evidence="4">CP</strain>
        <tissue evidence="4">Leaves</tissue>
    </source>
</reference>
<organism evidence="4 5">
    <name type="scientific">Acorus calamus</name>
    <name type="common">Sweet flag</name>
    <dbReference type="NCBI Taxonomy" id="4465"/>
    <lineage>
        <taxon>Eukaryota</taxon>
        <taxon>Viridiplantae</taxon>
        <taxon>Streptophyta</taxon>
        <taxon>Embryophyta</taxon>
        <taxon>Tracheophyta</taxon>
        <taxon>Spermatophyta</taxon>
        <taxon>Magnoliopsida</taxon>
        <taxon>Liliopsida</taxon>
        <taxon>Acoraceae</taxon>
        <taxon>Acorus</taxon>
    </lineage>
</organism>
<comment type="caution">
    <text evidence="4">The sequence shown here is derived from an EMBL/GenBank/DDBJ whole genome shotgun (WGS) entry which is preliminary data.</text>
</comment>
<dbReference type="AlphaFoldDB" id="A0AAV9E2L8"/>
<dbReference type="InterPro" id="IPR025558">
    <property type="entry name" value="DUF4283"/>
</dbReference>
<dbReference type="PANTHER" id="PTHR31286">
    <property type="entry name" value="GLYCINE-RICH CELL WALL STRUCTURAL PROTEIN 1.8-LIKE"/>
    <property type="match status" value="1"/>
</dbReference>
<feature type="compositionally biased region" description="Low complexity" evidence="2">
    <location>
        <begin position="245"/>
        <end position="264"/>
    </location>
</feature>
<keyword evidence="5" id="KW-1185">Reference proteome</keyword>
<evidence type="ECO:0000313" key="4">
    <source>
        <dbReference type="EMBL" id="KAK1307284.1"/>
    </source>
</evidence>
<feature type="compositionally biased region" description="Polar residues" evidence="2">
    <location>
        <begin position="267"/>
        <end position="277"/>
    </location>
</feature>